<dbReference type="SUPFAM" id="SSF49870">
    <property type="entry name" value="Osmotin, thaumatin-like protein"/>
    <property type="match status" value="1"/>
</dbReference>
<feature type="transmembrane region" description="Helical" evidence="2">
    <location>
        <begin position="41"/>
        <end position="62"/>
    </location>
</feature>
<keyword evidence="2" id="KW-0812">Transmembrane</keyword>
<dbReference type="SMART" id="SM00205">
    <property type="entry name" value="THN"/>
    <property type="match status" value="1"/>
</dbReference>
<dbReference type="Gramene" id="rna-gnl|WGS:JABURB|Cocit.L2573.1">
    <property type="protein sequence ID" value="cds-KAF7847789.1"/>
    <property type="gene ID" value="gene-BT93_L2573"/>
</dbReference>
<sequence length="245" mass="25662">MTYVFIHRAFCMGPIANVVRRIAVAHQMATGEGKYRRVKSLVLLALLGGLNVVASASSTLSFTNTCSRPIFPSLIPKDGSPKISNSTSLHAIGPNEELSVPLPDGWSGVAIFSTGCILDGLGARNCTTGNCEGRDCPAENSPVATALGISSDIYTLSTYMGYNVGLTVSPMCAGCDCPSASCKALLESCPHDLRVLNEGTVVACRPGSGLQFSENQCTVPGDYSTSDVSITCPLKNIVMKIEVSC</sequence>
<dbReference type="PROSITE" id="PS51367">
    <property type="entry name" value="THAUMATIN_2"/>
    <property type="match status" value="1"/>
</dbReference>
<dbReference type="Proteomes" id="UP000806378">
    <property type="component" value="Unassembled WGS sequence"/>
</dbReference>
<evidence type="ECO:0008006" key="5">
    <source>
        <dbReference type="Google" id="ProtNLM"/>
    </source>
</evidence>
<comment type="caution">
    <text evidence="3">The sequence shown here is derived from an EMBL/GenBank/DDBJ whole genome shotgun (WGS) entry which is preliminary data.</text>
</comment>
<feature type="disulfide bond" evidence="1">
    <location>
        <begin position="131"/>
        <end position="136"/>
    </location>
</feature>
<evidence type="ECO:0000313" key="4">
    <source>
        <dbReference type="Proteomes" id="UP000806378"/>
    </source>
</evidence>
<feature type="disulfide bond" evidence="1">
    <location>
        <begin position="189"/>
        <end position="204"/>
    </location>
</feature>
<keyword evidence="2" id="KW-1133">Transmembrane helix</keyword>
<dbReference type="OrthoDB" id="10312821at2759"/>
<accession>A0A8T0CNY6</accession>
<dbReference type="PANTHER" id="PTHR31048">
    <property type="entry name" value="OS03G0233200 PROTEIN"/>
    <property type="match status" value="1"/>
</dbReference>
<name>A0A8T0CNY6_CORYI</name>
<keyword evidence="2" id="KW-0472">Membrane</keyword>
<proteinExistence type="predicted"/>
<keyword evidence="4" id="KW-1185">Reference proteome</keyword>
<protein>
    <recommendedName>
        <fullName evidence="5">Thaumatin-like protein</fullName>
    </recommendedName>
</protein>
<evidence type="ECO:0000256" key="1">
    <source>
        <dbReference type="PIRSR" id="PIRSR002703-1"/>
    </source>
</evidence>
<dbReference type="Pfam" id="PF00314">
    <property type="entry name" value="Thaumatin"/>
    <property type="match status" value="1"/>
</dbReference>
<dbReference type="Gene3D" id="2.60.110.10">
    <property type="entry name" value="Thaumatin"/>
    <property type="match status" value="1"/>
</dbReference>
<dbReference type="AlphaFoldDB" id="A0A8T0CNY6"/>
<dbReference type="InterPro" id="IPR001938">
    <property type="entry name" value="Thaumatin"/>
</dbReference>
<evidence type="ECO:0000256" key="2">
    <source>
        <dbReference type="SAM" id="Phobius"/>
    </source>
</evidence>
<evidence type="ECO:0000313" key="3">
    <source>
        <dbReference type="EMBL" id="KAF7847789.1"/>
    </source>
</evidence>
<dbReference type="InterPro" id="IPR037176">
    <property type="entry name" value="Osmotin/thaumatin-like_sf"/>
</dbReference>
<reference evidence="3" key="1">
    <citation type="submission" date="2020-05" db="EMBL/GenBank/DDBJ databases">
        <title>WGS assembly of Corymbia citriodora subspecies variegata.</title>
        <authorList>
            <person name="Barry K."/>
            <person name="Hundley H."/>
            <person name="Shu S."/>
            <person name="Jenkins J."/>
            <person name="Grimwood J."/>
            <person name="Baten A."/>
        </authorList>
    </citation>
    <scope>NUCLEOTIDE SEQUENCE</scope>
    <source>
        <strain evidence="3">CV2-018</strain>
    </source>
</reference>
<feature type="disulfide bond" evidence="1">
    <location>
        <begin position="116"/>
        <end position="126"/>
    </location>
</feature>
<dbReference type="PIRSF" id="PIRSF002703">
    <property type="entry name" value="Thaumatin"/>
    <property type="match status" value="1"/>
</dbReference>
<organism evidence="3 4">
    <name type="scientific">Corymbia citriodora subsp. variegata</name>
    <dbReference type="NCBI Taxonomy" id="360336"/>
    <lineage>
        <taxon>Eukaryota</taxon>
        <taxon>Viridiplantae</taxon>
        <taxon>Streptophyta</taxon>
        <taxon>Embryophyta</taxon>
        <taxon>Tracheophyta</taxon>
        <taxon>Spermatophyta</taxon>
        <taxon>Magnoliopsida</taxon>
        <taxon>eudicotyledons</taxon>
        <taxon>Gunneridae</taxon>
        <taxon>Pentapetalae</taxon>
        <taxon>rosids</taxon>
        <taxon>malvids</taxon>
        <taxon>Myrtales</taxon>
        <taxon>Myrtaceae</taxon>
        <taxon>Myrtoideae</taxon>
        <taxon>Eucalypteae</taxon>
        <taxon>Corymbia</taxon>
    </lineage>
</organism>
<dbReference type="EMBL" id="MU090512">
    <property type="protein sequence ID" value="KAF7847789.1"/>
    <property type="molecule type" value="Genomic_DNA"/>
</dbReference>
<keyword evidence="1" id="KW-1015">Disulfide bond</keyword>
<gene>
    <name evidence="3" type="ORF">BT93_L2573</name>
</gene>